<evidence type="ECO:0000259" key="1">
    <source>
        <dbReference type="Pfam" id="PF00561"/>
    </source>
</evidence>
<dbReference type="InterPro" id="IPR000073">
    <property type="entry name" value="AB_hydrolase_1"/>
</dbReference>
<dbReference type="Proteomes" id="UP000400924">
    <property type="component" value="Unassembled WGS sequence"/>
</dbReference>
<organism evidence="2 3">
    <name type="scientific">Streptomyces spongiae</name>
    <dbReference type="NCBI Taxonomy" id="565072"/>
    <lineage>
        <taxon>Bacteria</taxon>
        <taxon>Bacillati</taxon>
        <taxon>Actinomycetota</taxon>
        <taxon>Actinomycetes</taxon>
        <taxon>Kitasatosporales</taxon>
        <taxon>Streptomycetaceae</taxon>
        <taxon>Streptomyces</taxon>
    </lineage>
</organism>
<keyword evidence="3" id="KW-1185">Reference proteome</keyword>
<dbReference type="PRINTS" id="PR00111">
    <property type="entry name" value="ABHYDROLASE"/>
</dbReference>
<dbReference type="SUPFAM" id="SSF53474">
    <property type="entry name" value="alpha/beta-Hydrolases"/>
    <property type="match status" value="1"/>
</dbReference>
<dbReference type="Pfam" id="PF00561">
    <property type="entry name" value="Abhydrolase_1"/>
    <property type="match status" value="1"/>
</dbReference>
<dbReference type="AlphaFoldDB" id="A0A5N8XWZ1"/>
<dbReference type="EMBL" id="VJZC01000636">
    <property type="protein sequence ID" value="MPY63776.1"/>
    <property type="molecule type" value="Genomic_DNA"/>
</dbReference>
<sequence length="249" mass="26250">MTTPTPTTGHLTTPDGTRLAYRAYRDQGGQDGEGQGADPPLLLLHGLAGHVGEWDTLLPPLLADGHRIVTYDARGHGSSTREPKDMTRAAAVQDALTVIHALDLAPVTLVGQSLGGHTALLTAAAHPDLVHSLVLIEAGPGGPTPSLPADIAAWLDKGQHPGIDRLDRATMLAAVAELATTAYWPDWTRVTCPTLLVRGAEGTMPDPEATEMLARRPSTKLTTIPEAGHDVHLDQPEHLYAALSAFLAL</sequence>
<dbReference type="InterPro" id="IPR050228">
    <property type="entry name" value="Carboxylesterase_BioH"/>
</dbReference>
<gene>
    <name evidence="2" type="ORF">FNH08_43440</name>
</gene>
<protein>
    <submittedName>
        <fullName evidence="2">Alpha/beta fold hydrolase</fullName>
    </submittedName>
</protein>
<dbReference type="InterPro" id="IPR029058">
    <property type="entry name" value="AB_hydrolase_fold"/>
</dbReference>
<keyword evidence="2" id="KW-0378">Hydrolase</keyword>
<feature type="domain" description="AB hydrolase-1" evidence="1">
    <location>
        <begin position="39"/>
        <end position="145"/>
    </location>
</feature>
<name>A0A5N8XWZ1_9ACTN</name>
<reference evidence="2 3" key="1">
    <citation type="submission" date="2019-07" db="EMBL/GenBank/DDBJ databases">
        <title>New species of Amycolatopsis and Streptomyces.</title>
        <authorList>
            <person name="Duangmal K."/>
            <person name="Teo W.F.A."/>
            <person name="Lipun K."/>
        </authorList>
    </citation>
    <scope>NUCLEOTIDE SEQUENCE [LARGE SCALE GENOMIC DNA]</scope>
    <source>
        <strain evidence="2 3">NBRC 106415</strain>
    </source>
</reference>
<dbReference type="Gene3D" id="3.40.50.1820">
    <property type="entry name" value="alpha/beta hydrolase"/>
    <property type="match status" value="1"/>
</dbReference>
<evidence type="ECO:0000313" key="2">
    <source>
        <dbReference type="EMBL" id="MPY63776.1"/>
    </source>
</evidence>
<dbReference type="PANTHER" id="PTHR43194">
    <property type="entry name" value="HYDROLASE ALPHA/BETA FOLD FAMILY"/>
    <property type="match status" value="1"/>
</dbReference>
<accession>A0A5N8XWZ1</accession>
<dbReference type="RefSeq" id="WP_322726397.1">
    <property type="nucleotide sequence ID" value="NZ_VJZC01000636.1"/>
</dbReference>
<dbReference type="GO" id="GO:0016787">
    <property type="term" value="F:hydrolase activity"/>
    <property type="evidence" value="ECO:0007669"/>
    <property type="project" value="UniProtKB-KW"/>
</dbReference>
<evidence type="ECO:0000313" key="3">
    <source>
        <dbReference type="Proteomes" id="UP000400924"/>
    </source>
</evidence>
<dbReference type="PANTHER" id="PTHR43194:SF2">
    <property type="entry name" value="PEROXISOMAL MEMBRANE PROTEIN LPX1"/>
    <property type="match status" value="1"/>
</dbReference>
<proteinExistence type="predicted"/>
<comment type="caution">
    <text evidence="2">The sequence shown here is derived from an EMBL/GenBank/DDBJ whole genome shotgun (WGS) entry which is preliminary data.</text>
</comment>